<evidence type="ECO:0000313" key="1">
    <source>
        <dbReference type="EMBL" id="QCP36718.1"/>
    </source>
</evidence>
<dbReference type="Proteomes" id="UP000298653">
    <property type="component" value="Chromosome"/>
</dbReference>
<dbReference type="RefSeq" id="WP_243118786.1">
    <property type="nucleotide sequence ID" value="NZ_CP040058.1"/>
</dbReference>
<gene>
    <name evidence="1" type="ORF">AR1Y2_3264</name>
</gene>
<proteinExistence type="predicted"/>
<dbReference type="EMBL" id="CP040058">
    <property type="protein sequence ID" value="QCP36718.1"/>
    <property type="molecule type" value="Genomic_DNA"/>
</dbReference>
<organism evidence="1 2">
    <name type="scientific">Anaerostipes rhamnosivorans</name>
    <dbReference type="NCBI Taxonomy" id="1229621"/>
    <lineage>
        <taxon>Bacteria</taxon>
        <taxon>Bacillati</taxon>
        <taxon>Bacillota</taxon>
        <taxon>Clostridia</taxon>
        <taxon>Lachnospirales</taxon>
        <taxon>Lachnospiraceae</taxon>
        <taxon>Anaerostipes</taxon>
    </lineage>
</organism>
<dbReference type="InterPro" id="IPR050583">
    <property type="entry name" value="Mycobacterial_A85_antigen"/>
</dbReference>
<evidence type="ECO:0000313" key="2">
    <source>
        <dbReference type="Proteomes" id="UP000298653"/>
    </source>
</evidence>
<dbReference type="AlphaFoldDB" id="A0A4P8IFT8"/>
<dbReference type="Pfam" id="PF00756">
    <property type="entry name" value="Esterase"/>
    <property type="match status" value="1"/>
</dbReference>
<dbReference type="SUPFAM" id="SSF53474">
    <property type="entry name" value="alpha/beta-Hydrolases"/>
    <property type="match status" value="1"/>
</dbReference>
<dbReference type="PANTHER" id="PTHR48098">
    <property type="entry name" value="ENTEROCHELIN ESTERASE-RELATED"/>
    <property type="match status" value="1"/>
</dbReference>
<accession>A0A4P8IFT8</accession>
<dbReference type="InterPro" id="IPR029058">
    <property type="entry name" value="AB_hydrolase_fold"/>
</dbReference>
<dbReference type="InterPro" id="IPR000801">
    <property type="entry name" value="Esterase-like"/>
</dbReference>
<name>A0A4P8IFT8_9FIRM</name>
<dbReference type="Gene3D" id="3.40.50.1820">
    <property type="entry name" value="alpha/beta hydrolase"/>
    <property type="match status" value="1"/>
</dbReference>
<protein>
    <submittedName>
        <fullName evidence="1">Putative esterase</fullName>
    </submittedName>
</protein>
<dbReference type="GO" id="GO:0016747">
    <property type="term" value="F:acyltransferase activity, transferring groups other than amino-acyl groups"/>
    <property type="evidence" value="ECO:0007669"/>
    <property type="project" value="TreeGrafter"/>
</dbReference>
<keyword evidence="2" id="KW-1185">Reference proteome</keyword>
<dbReference type="KEGG" id="arf:AR1Y2_3264"/>
<sequence>MISCNFYSRALKRSTRFFAALPKETVRGKLQVLYLLHGGGDDETKWIRRVPIERIFSGCKVLVIMPDGGLSYYTDTVCGEHYWTYLSQELPEVVKTYFNVSEKREDTFAAGLSMGGYGAMKLALLKPENFAKAASFSGSLDMVREIKVVLSDTKERKEFLGDYEMDETFYTSIFGNLDRVKGSPADIYYLLEQHRGNIEILPEIYQCCGTEDFLYGFNLIFRDKLKEMGARAVFEQWSGGHDWVFWEEALRRAVRWFSFKKEYILC</sequence>
<reference evidence="1 2" key="1">
    <citation type="submission" date="2019-05" db="EMBL/GenBank/DDBJ databases">
        <title>Complete genome sequencing of Anaerostipes rhamnosivorans.</title>
        <authorList>
            <person name="Bui T.P.N."/>
            <person name="de Vos W.M."/>
        </authorList>
    </citation>
    <scope>NUCLEOTIDE SEQUENCE [LARGE SCALE GENOMIC DNA]</scope>
    <source>
        <strain evidence="1 2">1y2</strain>
    </source>
</reference>
<dbReference type="PANTHER" id="PTHR48098:SF1">
    <property type="entry name" value="DIACYLGLYCEROL ACYLTRANSFERASE_MYCOLYLTRANSFERASE AG85A"/>
    <property type="match status" value="1"/>
</dbReference>